<dbReference type="AlphaFoldDB" id="A0ABD2I846"/>
<dbReference type="Proteomes" id="UP001620626">
    <property type="component" value="Unassembled WGS sequence"/>
</dbReference>
<reference evidence="1 2" key="1">
    <citation type="submission" date="2024-10" db="EMBL/GenBank/DDBJ databases">
        <authorList>
            <person name="Kim D."/>
        </authorList>
    </citation>
    <scope>NUCLEOTIDE SEQUENCE [LARGE SCALE GENOMIC DNA]</scope>
    <source>
        <strain evidence="1">BH-2024</strain>
    </source>
</reference>
<keyword evidence="2" id="KW-1185">Reference proteome</keyword>
<dbReference type="SUPFAM" id="SSF47113">
    <property type="entry name" value="Histone-fold"/>
    <property type="match status" value="1"/>
</dbReference>
<protein>
    <submittedName>
        <fullName evidence="1">Uncharacterized protein</fullName>
    </submittedName>
</protein>
<name>A0ABD2I846_9BILA</name>
<accession>A0ABD2I846</accession>
<proteinExistence type="predicted"/>
<sequence>MSGKGGKAKPLRGARENRRACPSGVGIEYMTAEMLDLAGDVSKESKKMRINRRDLQLISILREMGRHGTARVQIASHVPRVRDLFHGLHGLILVHGDRSMMNSLAAHRDDYGIRARADGPDSPQAFGFSGLHSPLLFRAMPSHGIVPASLSQRPMNSSNDMTIAAVISKRFRDILFTSLLFFRLQQLFLQFFCLILQNYSPPIPIATFVQPLAEATPLVLIFYLLP</sequence>
<dbReference type="Gene3D" id="1.10.20.10">
    <property type="entry name" value="Histone, subunit A"/>
    <property type="match status" value="1"/>
</dbReference>
<comment type="caution">
    <text evidence="1">The sequence shown here is derived from an EMBL/GenBank/DDBJ whole genome shotgun (WGS) entry which is preliminary data.</text>
</comment>
<gene>
    <name evidence="1" type="ORF">niasHT_036559</name>
</gene>
<evidence type="ECO:0000313" key="1">
    <source>
        <dbReference type="EMBL" id="KAL3072323.1"/>
    </source>
</evidence>
<dbReference type="InterPro" id="IPR009072">
    <property type="entry name" value="Histone-fold"/>
</dbReference>
<organism evidence="1 2">
    <name type="scientific">Heterodera trifolii</name>
    <dbReference type="NCBI Taxonomy" id="157864"/>
    <lineage>
        <taxon>Eukaryota</taxon>
        <taxon>Metazoa</taxon>
        <taxon>Ecdysozoa</taxon>
        <taxon>Nematoda</taxon>
        <taxon>Chromadorea</taxon>
        <taxon>Rhabditida</taxon>
        <taxon>Tylenchina</taxon>
        <taxon>Tylenchomorpha</taxon>
        <taxon>Tylenchoidea</taxon>
        <taxon>Heteroderidae</taxon>
        <taxon>Heteroderinae</taxon>
        <taxon>Heterodera</taxon>
    </lineage>
</organism>
<dbReference type="EMBL" id="JBICBT010001332">
    <property type="protein sequence ID" value="KAL3072323.1"/>
    <property type="molecule type" value="Genomic_DNA"/>
</dbReference>
<evidence type="ECO:0000313" key="2">
    <source>
        <dbReference type="Proteomes" id="UP001620626"/>
    </source>
</evidence>